<dbReference type="GeneID" id="59343110"/>
<feature type="compositionally biased region" description="Polar residues" evidence="5">
    <location>
        <begin position="234"/>
        <end position="244"/>
    </location>
</feature>
<dbReference type="PANTHER" id="PTHR15549:SF26">
    <property type="entry name" value="AXIAL BUDDING PATTERN PROTEIN 2-RELATED"/>
    <property type="match status" value="1"/>
</dbReference>
<dbReference type="InterPro" id="IPR051694">
    <property type="entry name" value="Immunoregulatory_rcpt-like"/>
</dbReference>
<keyword evidence="2 6" id="KW-0812">Transmembrane</keyword>
<feature type="region of interest" description="Disordered" evidence="5">
    <location>
        <begin position="192"/>
        <end position="265"/>
    </location>
</feature>
<dbReference type="GO" id="GO:0071944">
    <property type="term" value="C:cell periphery"/>
    <property type="evidence" value="ECO:0007669"/>
    <property type="project" value="UniProtKB-ARBA"/>
</dbReference>
<feature type="region of interest" description="Disordered" evidence="5">
    <location>
        <begin position="488"/>
        <end position="533"/>
    </location>
</feature>
<feature type="compositionally biased region" description="Low complexity" evidence="5">
    <location>
        <begin position="206"/>
        <end position="233"/>
    </location>
</feature>
<feature type="transmembrane region" description="Helical" evidence="6">
    <location>
        <begin position="309"/>
        <end position="333"/>
    </location>
</feature>
<keyword evidence="7" id="KW-0732">Signal</keyword>
<dbReference type="RefSeq" id="XP_037223479.1">
    <property type="nucleotide sequence ID" value="XM_037360594.1"/>
</dbReference>
<comment type="subcellular location">
    <subcellularLocation>
        <location evidence="1">Membrane</location>
        <topology evidence="1">Single-pass membrane protein</topology>
    </subcellularLocation>
</comment>
<feature type="compositionally biased region" description="Low complexity" evidence="5">
    <location>
        <begin position="245"/>
        <end position="261"/>
    </location>
</feature>
<protein>
    <recommendedName>
        <fullName evidence="10">Mid2 domain-containing protein</fullName>
    </recommendedName>
</protein>
<dbReference type="Gene3D" id="2.60.120.260">
    <property type="entry name" value="Galactose-binding domain-like"/>
    <property type="match status" value="1"/>
</dbReference>
<feature type="region of interest" description="Disordered" evidence="5">
    <location>
        <begin position="278"/>
        <end position="301"/>
    </location>
</feature>
<reference evidence="8" key="1">
    <citation type="submission" date="2020-05" db="EMBL/GenBank/DDBJ databases">
        <title>Mycena genomes resolve the evolution of fungal bioluminescence.</title>
        <authorList>
            <person name="Tsai I.J."/>
        </authorList>
    </citation>
    <scope>NUCLEOTIDE SEQUENCE</scope>
    <source>
        <strain evidence="8">171206Taipei</strain>
    </source>
</reference>
<feature type="chain" id="PRO_5034308353" description="Mid2 domain-containing protein" evidence="7">
    <location>
        <begin position="35"/>
        <end position="533"/>
    </location>
</feature>
<dbReference type="Proteomes" id="UP000636479">
    <property type="component" value="Unassembled WGS sequence"/>
</dbReference>
<feature type="region of interest" description="Disordered" evidence="5">
    <location>
        <begin position="40"/>
        <end position="59"/>
    </location>
</feature>
<dbReference type="EMBL" id="JACAZF010000003">
    <property type="protein sequence ID" value="KAF7310029.1"/>
    <property type="molecule type" value="Genomic_DNA"/>
</dbReference>
<gene>
    <name evidence="8" type="ORF">MIND_00375800</name>
</gene>
<evidence type="ECO:0000256" key="7">
    <source>
        <dbReference type="SAM" id="SignalP"/>
    </source>
</evidence>
<evidence type="ECO:0000256" key="1">
    <source>
        <dbReference type="ARBA" id="ARBA00004167"/>
    </source>
</evidence>
<accession>A0A8H6WF08</accession>
<keyword evidence="4 6" id="KW-0472">Membrane</keyword>
<evidence type="ECO:0000313" key="9">
    <source>
        <dbReference type="Proteomes" id="UP000636479"/>
    </source>
</evidence>
<evidence type="ECO:0000256" key="4">
    <source>
        <dbReference type="ARBA" id="ARBA00023136"/>
    </source>
</evidence>
<evidence type="ECO:0000313" key="8">
    <source>
        <dbReference type="EMBL" id="KAF7310029.1"/>
    </source>
</evidence>
<dbReference type="AlphaFoldDB" id="A0A8H6WF08"/>
<organism evidence="8 9">
    <name type="scientific">Mycena indigotica</name>
    <dbReference type="NCBI Taxonomy" id="2126181"/>
    <lineage>
        <taxon>Eukaryota</taxon>
        <taxon>Fungi</taxon>
        <taxon>Dikarya</taxon>
        <taxon>Basidiomycota</taxon>
        <taxon>Agaricomycotina</taxon>
        <taxon>Agaricomycetes</taxon>
        <taxon>Agaricomycetidae</taxon>
        <taxon>Agaricales</taxon>
        <taxon>Marasmiineae</taxon>
        <taxon>Mycenaceae</taxon>
        <taxon>Mycena</taxon>
    </lineage>
</organism>
<feature type="compositionally biased region" description="Low complexity" evidence="5">
    <location>
        <begin position="278"/>
        <end position="291"/>
    </location>
</feature>
<feature type="signal peptide" evidence="7">
    <location>
        <begin position="1"/>
        <end position="34"/>
    </location>
</feature>
<keyword evidence="9" id="KW-1185">Reference proteome</keyword>
<feature type="compositionally biased region" description="Pro residues" evidence="5">
    <location>
        <begin position="495"/>
        <end position="504"/>
    </location>
</feature>
<evidence type="ECO:0000256" key="2">
    <source>
        <dbReference type="ARBA" id="ARBA00022692"/>
    </source>
</evidence>
<evidence type="ECO:0000256" key="3">
    <source>
        <dbReference type="ARBA" id="ARBA00022989"/>
    </source>
</evidence>
<dbReference type="GO" id="GO:0016020">
    <property type="term" value="C:membrane"/>
    <property type="evidence" value="ECO:0007669"/>
    <property type="project" value="UniProtKB-SubCell"/>
</dbReference>
<dbReference type="OrthoDB" id="3270641at2759"/>
<evidence type="ECO:0008006" key="10">
    <source>
        <dbReference type="Google" id="ProtNLM"/>
    </source>
</evidence>
<name>A0A8H6WF08_9AGAR</name>
<comment type="caution">
    <text evidence="8">The sequence shown here is derived from an EMBL/GenBank/DDBJ whole genome shotgun (WGS) entry which is preliminary data.</text>
</comment>
<evidence type="ECO:0000256" key="6">
    <source>
        <dbReference type="SAM" id="Phobius"/>
    </source>
</evidence>
<proteinExistence type="predicted"/>
<keyword evidence="3 6" id="KW-1133">Transmembrane helix</keyword>
<sequence>MAVGSTGNGSNLTLLSLYLLVFLSLLARITPSSANIITRTIDDTDGDSETGAVPSYSPPNHFSLNSNCPDCTYHPDAGKSFKNTWHDTSQVDGQVMSVSFSFTGTSVSIFCTLVNRQSSATPLGATHLALMVDGASHGVFDHSPDGSADFAYQQQVFHVPNLANVQHNVVLSTNNAQGSYMAFDYASYTFDDGVNPNPPPPPPPTGKTTTDTTTVVSTATATGPGQTTTKTQTDISGNNISVSNGASPSSATPPGSPAGSTDSRTAISTPVKLLGSGTSSILTAPSSPSSTNPVIAASGSSSKKQHTSIAAVVAGVLAGLVGILLVVLAVVLCRRKQKRQQESTDMTQARPLPLALSRVGDGGQEYHAQLSVAGNDALIPELHYGRAGVGDPEKAALRQSLSDLRLNGSRPQLHHQASVATFATGSSLTVGGSGSQTRLTGSHETRTVVGQLPDQLVDDDLEYYDEPTLTNGTLNATAASTLSRAPTFRSWDFHGPPPATPPPGYERTDSMMMMNPSPPVPPLPAAFSHHDLS</sequence>
<feature type="compositionally biased region" description="Pro residues" evidence="5">
    <location>
        <begin position="196"/>
        <end position="205"/>
    </location>
</feature>
<evidence type="ECO:0000256" key="5">
    <source>
        <dbReference type="SAM" id="MobiDB-lite"/>
    </source>
</evidence>
<dbReference type="PANTHER" id="PTHR15549">
    <property type="entry name" value="PAIRED IMMUNOGLOBULIN-LIKE TYPE 2 RECEPTOR"/>
    <property type="match status" value="1"/>
</dbReference>